<feature type="region of interest" description="Disordered" evidence="1">
    <location>
        <begin position="209"/>
        <end position="285"/>
    </location>
</feature>
<dbReference type="Proteomes" id="UP000298030">
    <property type="component" value="Unassembled WGS sequence"/>
</dbReference>
<name>A0A4Y7TR01_COPMI</name>
<dbReference type="EMBL" id="QPFP01000005">
    <property type="protein sequence ID" value="TEB36617.1"/>
    <property type="molecule type" value="Genomic_DNA"/>
</dbReference>
<dbReference type="AlphaFoldDB" id="A0A4Y7TR01"/>
<evidence type="ECO:0000256" key="1">
    <source>
        <dbReference type="SAM" id="MobiDB-lite"/>
    </source>
</evidence>
<keyword evidence="4" id="KW-1185">Reference proteome</keyword>
<evidence type="ECO:0000313" key="4">
    <source>
        <dbReference type="Proteomes" id="UP000298030"/>
    </source>
</evidence>
<feature type="compositionally biased region" description="Polar residues" evidence="1">
    <location>
        <begin position="264"/>
        <end position="285"/>
    </location>
</feature>
<sequence length="285" mass="30055">MAMYVDGVMVQSADIGHDWTDTYSFQVPLPVAQNHTAPSLLLGFRVINRSGPDVGLIVAAQVDYESGDPDIFYTGLDDSWRGEKVYDEGWEQPWFNSDSWDHVTIVPHDVRSPSQDLLSPTDVVVFNALPVDTAPGVCSTSGSAHRGSISFSAGAFAGVLVGSILAAVVVGALGCYLVLRRQCGATRTWPHSLDSGGVATPPQMAEVANLPQEPQPSRPSRSASYEEYGPISAVSSQQAPNPSSNATLPSSYLGPAAELAPPTYTESSVTTSGRSNVKSTPSSVA</sequence>
<evidence type="ECO:0000256" key="2">
    <source>
        <dbReference type="SAM" id="Phobius"/>
    </source>
</evidence>
<keyword evidence="2" id="KW-0812">Transmembrane</keyword>
<comment type="caution">
    <text evidence="3">The sequence shown here is derived from an EMBL/GenBank/DDBJ whole genome shotgun (WGS) entry which is preliminary data.</text>
</comment>
<reference evidence="3 4" key="1">
    <citation type="journal article" date="2019" name="Nat. Ecol. Evol.">
        <title>Megaphylogeny resolves global patterns of mushroom evolution.</title>
        <authorList>
            <person name="Varga T."/>
            <person name="Krizsan K."/>
            <person name="Foldi C."/>
            <person name="Dima B."/>
            <person name="Sanchez-Garcia M."/>
            <person name="Sanchez-Ramirez S."/>
            <person name="Szollosi G.J."/>
            <person name="Szarkandi J.G."/>
            <person name="Papp V."/>
            <person name="Albert L."/>
            <person name="Andreopoulos W."/>
            <person name="Angelini C."/>
            <person name="Antonin V."/>
            <person name="Barry K.W."/>
            <person name="Bougher N.L."/>
            <person name="Buchanan P."/>
            <person name="Buyck B."/>
            <person name="Bense V."/>
            <person name="Catcheside P."/>
            <person name="Chovatia M."/>
            <person name="Cooper J."/>
            <person name="Damon W."/>
            <person name="Desjardin D."/>
            <person name="Finy P."/>
            <person name="Geml J."/>
            <person name="Haridas S."/>
            <person name="Hughes K."/>
            <person name="Justo A."/>
            <person name="Karasinski D."/>
            <person name="Kautmanova I."/>
            <person name="Kiss B."/>
            <person name="Kocsube S."/>
            <person name="Kotiranta H."/>
            <person name="LaButti K.M."/>
            <person name="Lechner B.E."/>
            <person name="Liimatainen K."/>
            <person name="Lipzen A."/>
            <person name="Lukacs Z."/>
            <person name="Mihaltcheva S."/>
            <person name="Morgado L.N."/>
            <person name="Niskanen T."/>
            <person name="Noordeloos M.E."/>
            <person name="Ohm R.A."/>
            <person name="Ortiz-Santana B."/>
            <person name="Ovrebo C."/>
            <person name="Racz N."/>
            <person name="Riley R."/>
            <person name="Savchenko A."/>
            <person name="Shiryaev A."/>
            <person name="Soop K."/>
            <person name="Spirin V."/>
            <person name="Szebenyi C."/>
            <person name="Tomsovsky M."/>
            <person name="Tulloss R.E."/>
            <person name="Uehling J."/>
            <person name="Grigoriev I.V."/>
            <person name="Vagvolgyi C."/>
            <person name="Papp T."/>
            <person name="Martin F.M."/>
            <person name="Miettinen O."/>
            <person name="Hibbett D.S."/>
            <person name="Nagy L.G."/>
        </authorList>
    </citation>
    <scope>NUCLEOTIDE SEQUENCE [LARGE SCALE GENOMIC DNA]</scope>
    <source>
        <strain evidence="3 4">FP101781</strain>
    </source>
</reference>
<feature type="compositionally biased region" description="Polar residues" evidence="1">
    <location>
        <begin position="233"/>
        <end position="250"/>
    </location>
</feature>
<organism evidence="3 4">
    <name type="scientific">Coprinellus micaceus</name>
    <name type="common">Glistening ink-cap mushroom</name>
    <name type="synonym">Coprinus micaceus</name>
    <dbReference type="NCBI Taxonomy" id="71717"/>
    <lineage>
        <taxon>Eukaryota</taxon>
        <taxon>Fungi</taxon>
        <taxon>Dikarya</taxon>
        <taxon>Basidiomycota</taxon>
        <taxon>Agaricomycotina</taxon>
        <taxon>Agaricomycetes</taxon>
        <taxon>Agaricomycetidae</taxon>
        <taxon>Agaricales</taxon>
        <taxon>Agaricineae</taxon>
        <taxon>Psathyrellaceae</taxon>
        <taxon>Coprinellus</taxon>
    </lineage>
</organism>
<feature type="transmembrane region" description="Helical" evidence="2">
    <location>
        <begin position="155"/>
        <end position="179"/>
    </location>
</feature>
<accession>A0A4Y7TR01</accession>
<protein>
    <submittedName>
        <fullName evidence="3">Uncharacterized protein</fullName>
    </submittedName>
</protein>
<proteinExistence type="predicted"/>
<gene>
    <name evidence="3" type="ORF">FA13DRAFT_1726983</name>
</gene>
<evidence type="ECO:0000313" key="3">
    <source>
        <dbReference type="EMBL" id="TEB36617.1"/>
    </source>
</evidence>
<keyword evidence="2" id="KW-1133">Transmembrane helix</keyword>
<dbReference type="OrthoDB" id="2959054at2759"/>
<keyword evidence="2" id="KW-0472">Membrane</keyword>
<dbReference type="Gene3D" id="2.60.120.260">
    <property type="entry name" value="Galactose-binding domain-like"/>
    <property type="match status" value="1"/>
</dbReference>